<evidence type="ECO:0000313" key="2">
    <source>
        <dbReference type="EMBL" id="QSS51118.1"/>
    </source>
</evidence>
<evidence type="ECO:0000256" key="1">
    <source>
        <dbReference type="SAM" id="MobiDB-lite"/>
    </source>
</evidence>
<sequence length="65" mass="7229">MLRVERNVLMGIVRASRRKNHSSKKIPRHEDDRSRLHSFNQEPCGGPFQTHSRGGGGGGWGSCVT</sequence>
<reference evidence="2" key="1">
    <citation type="submission" date="2021-01" db="EMBL/GenBank/DDBJ databases">
        <title>Chromosome-level genome assembly of a human fungal pathogen reveals clustering of transcriptionally co-regulated genes.</title>
        <authorList>
            <person name="Voorhies M."/>
            <person name="Cohen S."/>
            <person name="Shea T.P."/>
            <person name="Petrus S."/>
            <person name="Munoz J.F."/>
            <person name="Poplawski S."/>
            <person name="Goldman W.E."/>
            <person name="Michael T."/>
            <person name="Cuomo C.A."/>
            <person name="Sil A."/>
            <person name="Beyhan S."/>
        </authorList>
    </citation>
    <scope>NUCLEOTIDE SEQUENCE</scope>
    <source>
        <strain evidence="2">H88</strain>
    </source>
</reference>
<dbReference type="Proteomes" id="UP000663419">
    <property type="component" value="Chromosome 2"/>
</dbReference>
<accession>A0A8A1L9M6</accession>
<evidence type="ECO:0000313" key="3">
    <source>
        <dbReference type="Proteomes" id="UP000663419"/>
    </source>
</evidence>
<dbReference type="EMBL" id="CP069103">
    <property type="protein sequence ID" value="QSS51118.1"/>
    <property type="molecule type" value="Genomic_DNA"/>
</dbReference>
<feature type="region of interest" description="Disordered" evidence="1">
    <location>
        <begin position="15"/>
        <end position="65"/>
    </location>
</feature>
<feature type="compositionally biased region" description="Basic residues" evidence="1">
    <location>
        <begin position="15"/>
        <end position="27"/>
    </location>
</feature>
<feature type="compositionally biased region" description="Gly residues" evidence="1">
    <location>
        <begin position="53"/>
        <end position="65"/>
    </location>
</feature>
<protein>
    <submittedName>
        <fullName evidence="2">HHE domain-containing protein</fullName>
    </submittedName>
</protein>
<dbReference type="AlphaFoldDB" id="A0A8A1L9M6"/>
<gene>
    <name evidence="2" type="ORF">I7I53_06358</name>
</gene>
<dbReference type="VEuPathDB" id="FungiDB:I7I53_06358"/>
<name>A0A8A1L9M6_AJEC8</name>
<organism evidence="2 3">
    <name type="scientific">Ajellomyces capsulatus (strain H88)</name>
    <name type="common">Darling's disease fungus</name>
    <name type="synonym">Histoplasma capsulatum</name>
    <dbReference type="NCBI Taxonomy" id="544711"/>
    <lineage>
        <taxon>Eukaryota</taxon>
        <taxon>Fungi</taxon>
        <taxon>Dikarya</taxon>
        <taxon>Ascomycota</taxon>
        <taxon>Pezizomycotina</taxon>
        <taxon>Eurotiomycetes</taxon>
        <taxon>Eurotiomycetidae</taxon>
        <taxon>Onygenales</taxon>
        <taxon>Ajellomycetaceae</taxon>
        <taxon>Histoplasma</taxon>
    </lineage>
</organism>
<proteinExistence type="predicted"/>